<reference evidence="3 4" key="1">
    <citation type="journal article" date="2010" name="Plant Cell">
        <title>The Chlorella variabilis NC64A genome reveals adaptation to photosymbiosis, coevolution with viruses, and cryptic sex.</title>
        <authorList>
            <person name="Blanc G."/>
            <person name="Duncan G."/>
            <person name="Agarkova I."/>
            <person name="Borodovsky M."/>
            <person name="Gurnon J."/>
            <person name="Kuo A."/>
            <person name="Lindquist E."/>
            <person name="Lucas S."/>
            <person name="Pangilinan J."/>
            <person name="Polle J."/>
            <person name="Salamov A."/>
            <person name="Terry A."/>
            <person name="Yamada T."/>
            <person name="Dunigan D.D."/>
            <person name="Grigoriev I.V."/>
            <person name="Claverie J.M."/>
            <person name="Van Etten J.L."/>
        </authorList>
    </citation>
    <scope>NUCLEOTIDE SEQUENCE [LARGE SCALE GENOMIC DNA]</scope>
    <source>
        <strain evidence="3 4">NC64A</strain>
    </source>
</reference>
<keyword evidence="2" id="KW-1133">Transmembrane helix</keyword>
<feature type="transmembrane region" description="Helical" evidence="2">
    <location>
        <begin position="427"/>
        <end position="447"/>
    </location>
</feature>
<proteinExistence type="predicted"/>
<feature type="compositionally biased region" description="Low complexity" evidence="1">
    <location>
        <begin position="408"/>
        <end position="422"/>
    </location>
</feature>
<accession>E1ZFW4</accession>
<keyword evidence="4" id="KW-1185">Reference proteome</keyword>
<dbReference type="OrthoDB" id="10022521at2759"/>
<feature type="region of interest" description="Disordered" evidence="1">
    <location>
        <begin position="399"/>
        <end position="422"/>
    </location>
</feature>
<dbReference type="PANTHER" id="PTHR35128:SF1">
    <property type="entry name" value="SECRETION-REGULATING GUANINE NUCLEOTIDE EXCHANGE FACTOR"/>
    <property type="match status" value="1"/>
</dbReference>
<name>E1ZFW4_CHLVA</name>
<dbReference type="RefSeq" id="XP_005847459.1">
    <property type="nucleotide sequence ID" value="XM_005847397.1"/>
</dbReference>
<dbReference type="PANTHER" id="PTHR35128">
    <property type="entry name" value="SECRETION-REGULATING GUANINE NUCLEOTIDE EXCHANGE FACTOR"/>
    <property type="match status" value="1"/>
</dbReference>
<dbReference type="KEGG" id="cvr:CHLNCDRAFT_134386"/>
<dbReference type="GeneID" id="17354833"/>
<keyword evidence="2" id="KW-0812">Transmembrane</keyword>
<evidence type="ECO:0000313" key="4">
    <source>
        <dbReference type="Proteomes" id="UP000008141"/>
    </source>
</evidence>
<keyword evidence="2" id="KW-0472">Membrane</keyword>
<dbReference type="Proteomes" id="UP000008141">
    <property type="component" value="Unassembled WGS sequence"/>
</dbReference>
<dbReference type="EMBL" id="GL433845">
    <property type="protein sequence ID" value="EFN55357.1"/>
    <property type="molecule type" value="Genomic_DNA"/>
</dbReference>
<sequence length="498" mass="51576">MSSKNAHGDMCMDWPSNHKDAAAILGSFLDQQRLRHLPLYALGVSVGGGFVAKLAAHIKMDGVVSEVLGPKPVQWDLDVYQYGLPPIVFVSMDQDPPMAARISACSARLRQRGGLTATVRVAPRVVYPTFFSDRSSRLSPEVSAKVVAALHEIDMLDERGMVTVDPRHTRRPWVKQLVELVPELNGGMMADHSQVWEEMNLAWSSHEIISDFATPAFVWFEGGATADFAELVERYAAPGHMGVVGDAADAIPPPAAPIEAAAAASMPSAVQHVYEAHEARVEAAEAQAAAAAAAARVHLPAGIQKEQSAVVAAAAGIQRGSGDPTQQASAVRELGANGQQRPQLRPGLAQQQQQQQQQPAGTLVLPDQQAAGQREQASSGISAASVAAGQPLAAASSAAAATMQQGQEADAGEASPEAGAAGGPSPAAILGGVGGAAAGVALLLGIYQLARRTDGFQALPVTEPRAPGGCLLAPAEPLPLSTRLPPIPELPESPAALA</sequence>
<evidence type="ECO:0000256" key="1">
    <source>
        <dbReference type="SAM" id="MobiDB-lite"/>
    </source>
</evidence>
<feature type="compositionally biased region" description="Low complexity" evidence="1">
    <location>
        <begin position="339"/>
        <end position="361"/>
    </location>
</feature>
<feature type="region of interest" description="Disordered" evidence="1">
    <location>
        <begin position="319"/>
        <end position="377"/>
    </location>
</feature>
<organism evidence="4">
    <name type="scientific">Chlorella variabilis</name>
    <name type="common">Green alga</name>
    <dbReference type="NCBI Taxonomy" id="554065"/>
    <lineage>
        <taxon>Eukaryota</taxon>
        <taxon>Viridiplantae</taxon>
        <taxon>Chlorophyta</taxon>
        <taxon>core chlorophytes</taxon>
        <taxon>Trebouxiophyceae</taxon>
        <taxon>Chlorellales</taxon>
        <taxon>Chlorellaceae</taxon>
        <taxon>Chlorella clade</taxon>
        <taxon>Chlorella</taxon>
    </lineage>
</organism>
<evidence type="ECO:0000256" key="2">
    <source>
        <dbReference type="SAM" id="Phobius"/>
    </source>
</evidence>
<dbReference type="AlphaFoldDB" id="E1ZFW4"/>
<dbReference type="InParanoid" id="E1ZFW4"/>
<evidence type="ECO:0000313" key="3">
    <source>
        <dbReference type="EMBL" id="EFN55357.1"/>
    </source>
</evidence>
<protein>
    <submittedName>
        <fullName evidence="3">Uncharacterized protein</fullName>
    </submittedName>
</protein>
<gene>
    <name evidence="3" type="ORF">CHLNCDRAFT_134386</name>
</gene>